<comment type="similarity">
    <text evidence="1">Belongs to the ketopantoate reductase family.</text>
</comment>
<dbReference type="GO" id="GO:0008677">
    <property type="term" value="F:2-dehydropantoate 2-reductase activity"/>
    <property type="evidence" value="ECO:0007669"/>
    <property type="project" value="UniProtKB-EC"/>
</dbReference>
<dbReference type="Pfam" id="PF08546">
    <property type="entry name" value="ApbA_C"/>
    <property type="match status" value="1"/>
</dbReference>
<dbReference type="Pfam" id="PF02558">
    <property type="entry name" value="ApbA"/>
    <property type="match status" value="1"/>
</dbReference>
<dbReference type="PANTHER" id="PTHR43765">
    <property type="entry name" value="2-DEHYDROPANTOATE 2-REDUCTASE-RELATED"/>
    <property type="match status" value="1"/>
</dbReference>
<evidence type="ECO:0000259" key="7">
    <source>
        <dbReference type="Pfam" id="PF08546"/>
    </source>
</evidence>
<proteinExistence type="inferred from homology"/>
<dbReference type="AlphaFoldDB" id="S8E909"/>
<keyword evidence="9" id="KW-1185">Reference proteome</keyword>
<dbReference type="STRING" id="743788.S8E909"/>
<dbReference type="GO" id="GO:0005739">
    <property type="term" value="C:mitochondrion"/>
    <property type="evidence" value="ECO:0007669"/>
    <property type="project" value="TreeGrafter"/>
</dbReference>
<feature type="domain" description="Ketopantoate reductase C-terminal" evidence="7">
    <location>
        <begin position="239"/>
        <end position="390"/>
    </location>
</feature>
<accession>S8E909</accession>
<dbReference type="PANTHER" id="PTHR43765:SF2">
    <property type="entry name" value="2-DEHYDROPANTOATE 2-REDUCTASE"/>
    <property type="match status" value="1"/>
</dbReference>
<dbReference type="GO" id="GO:0050661">
    <property type="term" value="F:NADP binding"/>
    <property type="evidence" value="ECO:0007669"/>
    <property type="project" value="TreeGrafter"/>
</dbReference>
<dbReference type="InterPro" id="IPR050838">
    <property type="entry name" value="Ketopantoate_reductase"/>
</dbReference>
<evidence type="ECO:0000259" key="6">
    <source>
        <dbReference type="Pfam" id="PF02558"/>
    </source>
</evidence>
<dbReference type="SUPFAM" id="SSF51735">
    <property type="entry name" value="NAD(P)-binding Rossmann-fold domains"/>
    <property type="match status" value="1"/>
</dbReference>
<evidence type="ECO:0000313" key="8">
    <source>
        <dbReference type="EMBL" id="EPT01502.1"/>
    </source>
</evidence>
<dbReference type="OrthoDB" id="73846at2759"/>
<protein>
    <recommendedName>
        <fullName evidence="2">2-dehydropantoate 2-reductase</fullName>
        <ecNumber evidence="2">1.1.1.169</ecNumber>
    </recommendedName>
    <alternativeName>
        <fullName evidence="5">Ketopantoate reductase</fullName>
    </alternativeName>
</protein>
<dbReference type="NCBIfam" id="TIGR00745">
    <property type="entry name" value="apbA_panE"/>
    <property type="match status" value="1"/>
</dbReference>
<dbReference type="Gene3D" id="1.10.1040.10">
    <property type="entry name" value="N-(1-d-carboxylethyl)-l-norvaline Dehydrogenase, domain 2"/>
    <property type="match status" value="1"/>
</dbReference>
<dbReference type="InterPro" id="IPR013332">
    <property type="entry name" value="KPR_N"/>
</dbReference>
<dbReference type="Proteomes" id="UP000015241">
    <property type="component" value="Unassembled WGS sequence"/>
</dbReference>
<dbReference type="InterPro" id="IPR013752">
    <property type="entry name" value="KPA_reductase"/>
</dbReference>
<dbReference type="HOGENOM" id="CLU_031468_10_2_1"/>
<reference evidence="8 9" key="1">
    <citation type="journal article" date="2012" name="Science">
        <title>The Paleozoic origin of enzymatic lignin decomposition reconstructed from 31 fungal genomes.</title>
        <authorList>
            <person name="Floudas D."/>
            <person name="Binder M."/>
            <person name="Riley R."/>
            <person name="Barry K."/>
            <person name="Blanchette R.A."/>
            <person name="Henrissat B."/>
            <person name="Martinez A.T."/>
            <person name="Otillar R."/>
            <person name="Spatafora J.W."/>
            <person name="Yadav J.S."/>
            <person name="Aerts A."/>
            <person name="Benoit I."/>
            <person name="Boyd A."/>
            <person name="Carlson A."/>
            <person name="Copeland A."/>
            <person name="Coutinho P.M."/>
            <person name="de Vries R.P."/>
            <person name="Ferreira P."/>
            <person name="Findley K."/>
            <person name="Foster B."/>
            <person name="Gaskell J."/>
            <person name="Glotzer D."/>
            <person name="Gorecki P."/>
            <person name="Heitman J."/>
            <person name="Hesse C."/>
            <person name="Hori C."/>
            <person name="Igarashi K."/>
            <person name="Jurgens J.A."/>
            <person name="Kallen N."/>
            <person name="Kersten P."/>
            <person name="Kohler A."/>
            <person name="Kuees U."/>
            <person name="Kumar T.K.A."/>
            <person name="Kuo A."/>
            <person name="LaButti K."/>
            <person name="Larrondo L.F."/>
            <person name="Lindquist E."/>
            <person name="Ling A."/>
            <person name="Lombard V."/>
            <person name="Lucas S."/>
            <person name="Lundell T."/>
            <person name="Martin R."/>
            <person name="McLaughlin D.J."/>
            <person name="Morgenstern I."/>
            <person name="Morin E."/>
            <person name="Murat C."/>
            <person name="Nagy L.G."/>
            <person name="Nolan M."/>
            <person name="Ohm R.A."/>
            <person name="Patyshakuliyeva A."/>
            <person name="Rokas A."/>
            <person name="Ruiz-Duenas F.J."/>
            <person name="Sabat G."/>
            <person name="Salamov A."/>
            <person name="Samejima M."/>
            <person name="Schmutz J."/>
            <person name="Slot J.C."/>
            <person name="St John F."/>
            <person name="Stenlid J."/>
            <person name="Sun H."/>
            <person name="Sun S."/>
            <person name="Syed K."/>
            <person name="Tsang A."/>
            <person name="Wiebenga A."/>
            <person name="Young D."/>
            <person name="Pisabarro A."/>
            <person name="Eastwood D.C."/>
            <person name="Martin F."/>
            <person name="Cullen D."/>
            <person name="Grigoriev I.V."/>
            <person name="Hibbett D.S."/>
        </authorList>
    </citation>
    <scope>NUCLEOTIDE SEQUENCE</scope>
    <source>
        <strain evidence="9">FP-58527</strain>
    </source>
</reference>
<keyword evidence="4" id="KW-0560">Oxidoreductase</keyword>
<evidence type="ECO:0000256" key="3">
    <source>
        <dbReference type="ARBA" id="ARBA00022857"/>
    </source>
</evidence>
<dbReference type="SUPFAM" id="SSF48179">
    <property type="entry name" value="6-phosphogluconate dehydrogenase C-terminal domain-like"/>
    <property type="match status" value="1"/>
</dbReference>
<evidence type="ECO:0000256" key="1">
    <source>
        <dbReference type="ARBA" id="ARBA00007870"/>
    </source>
</evidence>
<evidence type="ECO:0000313" key="9">
    <source>
        <dbReference type="Proteomes" id="UP000015241"/>
    </source>
</evidence>
<feature type="domain" description="Ketopantoate reductase N-terminal" evidence="6">
    <location>
        <begin position="3"/>
        <end position="174"/>
    </location>
</feature>
<dbReference type="InterPro" id="IPR036291">
    <property type="entry name" value="NAD(P)-bd_dom_sf"/>
</dbReference>
<dbReference type="EC" id="1.1.1.169" evidence="2"/>
<organism evidence="8 9">
    <name type="scientific">Fomitopsis schrenkii</name>
    <name type="common">Brown rot fungus</name>
    <dbReference type="NCBI Taxonomy" id="2126942"/>
    <lineage>
        <taxon>Eukaryota</taxon>
        <taxon>Fungi</taxon>
        <taxon>Dikarya</taxon>
        <taxon>Basidiomycota</taxon>
        <taxon>Agaricomycotina</taxon>
        <taxon>Agaricomycetes</taxon>
        <taxon>Polyporales</taxon>
        <taxon>Fomitopsis</taxon>
    </lineage>
</organism>
<sequence>MHIHVLGFGAIGTLVSHYLRASLDPKHTITAIHRTSASAREASRLPGLKLEVAGVTQEDHGLALPRRDEPPHAAQSPWHDARHKAGPIESLIVATKANEAANAIWALLPRLSADSTIVLLHNGMGVYEYLVENVFRNREHRPHIVLSSTTHGAFVKEAGHVVHTGIGSIQLGIAPDPLGRNFEESVDSSLPREERRTNLNDITPLQNDPAATRYLSLRNTISALTSTTALDVTWDPLFDVQLAMQRKLAVNCIINPITALLGCRNGDIFKSPAGTHLAQTLSYEVSNVFRSQWRTEADEDSYEDERTEAEAEEYMLETPFPARLTQRQLLDECMRVAELTRQNTSSMLVDIRRGRPTEINYLNGYILKLAKKYLVYTPVTAALVDLVHLRQDVPIDKPVPLQSVL</sequence>
<dbReference type="eggNOG" id="ENOG502QPT5">
    <property type="taxonomic scope" value="Eukaryota"/>
</dbReference>
<evidence type="ECO:0000256" key="5">
    <source>
        <dbReference type="ARBA" id="ARBA00032024"/>
    </source>
</evidence>
<dbReference type="InterPro" id="IPR013328">
    <property type="entry name" value="6PGD_dom2"/>
</dbReference>
<dbReference type="Gene3D" id="3.40.50.720">
    <property type="entry name" value="NAD(P)-binding Rossmann-like Domain"/>
    <property type="match status" value="1"/>
</dbReference>
<dbReference type="FunCoup" id="S8E909">
    <property type="interactions" value="236"/>
</dbReference>
<keyword evidence="3" id="KW-0521">NADP</keyword>
<dbReference type="InterPro" id="IPR003710">
    <property type="entry name" value="ApbA"/>
</dbReference>
<dbReference type="GO" id="GO:0015940">
    <property type="term" value="P:pantothenate biosynthetic process"/>
    <property type="evidence" value="ECO:0007669"/>
    <property type="project" value="InterPro"/>
</dbReference>
<gene>
    <name evidence="8" type="ORF">FOMPIDRAFT_1161343</name>
</gene>
<evidence type="ECO:0000256" key="2">
    <source>
        <dbReference type="ARBA" id="ARBA00013014"/>
    </source>
</evidence>
<dbReference type="InterPro" id="IPR008927">
    <property type="entry name" value="6-PGluconate_DH-like_C_sf"/>
</dbReference>
<evidence type="ECO:0000256" key="4">
    <source>
        <dbReference type="ARBA" id="ARBA00023002"/>
    </source>
</evidence>
<dbReference type="InParanoid" id="S8E909"/>
<name>S8E909_FOMSC</name>
<dbReference type="EMBL" id="KE504141">
    <property type="protein sequence ID" value="EPT01502.1"/>
    <property type="molecule type" value="Genomic_DNA"/>
</dbReference>